<evidence type="ECO:0000313" key="8">
    <source>
        <dbReference type="Proteomes" id="UP000436088"/>
    </source>
</evidence>
<keyword evidence="4" id="KW-0378">Hydrolase</keyword>
<reference evidence="7" key="1">
    <citation type="submission" date="2019-09" db="EMBL/GenBank/DDBJ databases">
        <title>Draft genome information of white flower Hibiscus syriacus.</title>
        <authorList>
            <person name="Kim Y.-M."/>
        </authorList>
    </citation>
    <scope>NUCLEOTIDE SEQUENCE [LARGE SCALE GENOMIC DNA]</scope>
    <source>
        <strain evidence="7">YM2019G1</strain>
    </source>
</reference>
<evidence type="ECO:0000256" key="2">
    <source>
        <dbReference type="ARBA" id="ARBA00009809"/>
    </source>
</evidence>
<dbReference type="InterPro" id="IPR019801">
    <property type="entry name" value="Glyco_hydro_35_CS"/>
</dbReference>
<accession>A0A6A2XYC2</accession>
<sequence length="318" mass="35125">MMKAERLFESQGGPIILSQIENEYGPMEYELGAPGKAYSYWAAKMALGLGTGAPWVMCKQDDAPDLIVLLRLEGFLRNGKSPVLTVLSAGHALHAFVNGQLSGSSYGSLEFPKLTFNQGVNLRAGINKISLLSIPVGLPVGLKGEALNLHSEWAGDPNTISLVRRETDSVCANINEWQPNLMNYLMKASASEHRKVSAEATAREVVMHTTLMMILTELKQNMKRRVYEAAISGNVVAMEALLEEDELILDRVLLTTFHETPLHITIIRGHLYFASSLLRRLLKLSGEFDVLHRLPVHLVAIESHADLVEQLLSVNRSC</sequence>
<organism evidence="7 8">
    <name type="scientific">Hibiscus syriacus</name>
    <name type="common">Rose of Sharon</name>
    <dbReference type="NCBI Taxonomy" id="106335"/>
    <lineage>
        <taxon>Eukaryota</taxon>
        <taxon>Viridiplantae</taxon>
        <taxon>Streptophyta</taxon>
        <taxon>Embryophyta</taxon>
        <taxon>Tracheophyta</taxon>
        <taxon>Spermatophyta</taxon>
        <taxon>Magnoliopsida</taxon>
        <taxon>eudicotyledons</taxon>
        <taxon>Gunneridae</taxon>
        <taxon>Pentapetalae</taxon>
        <taxon>rosids</taxon>
        <taxon>malvids</taxon>
        <taxon>Malvales</taxon>
        <taxon>Malvaceae</taxon>
        <taxon>Malvoideae</taxon>
        <taxon>Hibiscus</taxon>
    </lineage>
</organism>
<dbReference type="GO" id="GO:0005975">
    <property type="term" value="P:carbohydrate metabolic process"/>
    <property type="evidence" value="ECO:0007669"/>
    <property type="project" value="InterPro"/>
</dbReference>
<evidence type="ECO:0000256" key="1">
    <source>
        <dbReference type="ARBA" id="ARBA00001412"/>
    </source>
</evidence>
<comment type="similarity">
    <text evidence="2">Belongs to the glycosyl hydrolase 35 family.</text>
</comment>
<dbReference type="InterPro" id="IPR001944">
    <property type="entry name" value="Glycoside_Hdrlase_35"/>
</dbReference>
<dbReference type="GO" id="GO:0004565">
    <property type="term" value="F:beta-galactosidase activity"/>
    <property type="evidence" value="ECO:0007669"/>
    <property type="project" value="UniProtKB-EC"/>
</dbReference>
<name>A0A6A2XYC2_HIBSY</name>
<dbReference type="PROSITE" id="PS01182">
    <property type="entry name" value="GLYCOSYL_HYDROL_F35"/>
    <property type="match status" value="1"/>
</dbReference>
<dbReference type="EMBL" id="VEPZ02001402">
    <property type="protein sequence ID" value="KAE8675340.1"/>
    <property type="molecule type" value="Genomic_DNA"/>
</dbReference>
<dbReference type="InterPro" id="IPR017853">
    <property type="entry name" value="GH"/>
</dbReference>
<dbReference type="Gene3D" id="3.20.20.80">
    <property type="entry name" value="Glycosidases"/>
    <property type="match status" value="1"/>
</dbReference>
<feature type="domain" description="Glycoside hydrolase 35 catalytic" evidence="6">
    <location>
        <begin position="3"/>
        <end position="67"/>
    </location>
</feature>
<dbReference type="Proteomes" id="UP000436088">
    <property type="component" value="Unassembled WGS sequence"/>
</dbReference>
<comment type="caution">
    <text evidence="7">The sequence shown here is derived from an EMBL/GenBank/DDBJ whole genome shotgun (WGS) entry which is preliminary data.</text>
</comment>
<dbReference type="Gene3D" id="1.25.40.20">
    <property type="entry name" value="Ankyrin repeat-containing domain"/>
    <property type="match status" value="1"/>
</dbReference>
<comment type="catalytic activity">
    <reaction evidence="1">
        <text>Hydrolysis of terminal non-reducing beta-D-galactose residues in beta-D-galactosides.</text>
        <dbReference type="EC" id="3.2.1.23"/>
    </reaction>
</comment>
<keyword evidence="5" id="KW-0326">Glycosidase</keyword>
<dbReference type="InterPro" id="IPR036770">
    <property type="entry name" value="Ankyrin_rpt-contain_sf"/>
</dbReference>
<evidence type="ECO:0000256" key="3">
    <source>
        <dbReference type="ARBA" id="ARBA00012756"/>
    </source>
</evidence>
<dbReference type="SUPFAM" id="SSF51445">
    <property type="entry name" value="(Trans)glycosidases"/>
    <property type="match status" value="1"/>
</dbReference>
<dbReference type="EC" id="3.2.1.23" evidence="3"/>
<dbReference type="InterPro" id="IPR008979">
    <property type="entry name" value="Galactose-bd-like_sf"/>
</dbReference>
<evidence type="ECO:0000256" key="5">
    <source>
        <dbReference type="ARBA" id="ARBA00023295"/>
    </source>
</evidence>
<proteinExistence type="inferred from homology"/>
<keyword evidence="8" id="KW-1185">Reference proteome</keyword>
<dbReference type="SUPFAM" id="SSF48403">
    <property type="entry name" value="Ankyrin repeat"/>
    <property type="match status" value="1"/>
</dbReference>
<dbReference type="InterPro" id="IPR031330">
    <property type="entry name" value="Gly_Hdrlase_35_cat"/>
</dbReference>
<dbReference type="Pfam" id="PF01301">
    <property type="entry name" value="Glyco_hydro_35"/>
    <property type="match status" value="1"/>
</dbReference>
<dbReference type="AlphaFoldDB" id="A0A6A2XYC2"/>
<gene>
    <name evidence="7" type="ORF">F3Y22_tig00111678pilonHSYRG00129</name>
</gene>
<dbReference type="SUPFAM" id="SSF49785">
    <property type="entry name" value="Galactose-binding domain-like"/>
    <property type="match status" value="1"/>
</dbReference>
<dbReference type="PANTHER" id="PTHR23421">
    <property type="entry name" value="BETA-GALACTOSIDASE RELATED"/>
    <property type="match status" value="1"/>
</dbReference>
<evidence type="ECO:0000313" key="7">
    <source>
        <dbReference type="EMBL" id="KAE8675340.1"/>
    </source>
</evidence>
<evidence type="ECO:0000256" key="4">
    <source>
        <dbReference type="ARBA" id="ARBA00022801"/>
    </source>
</evidence>
<protein>
    <recommendedName>
        <fullName evidence="3">beta-galactosidase</fullName>
        <ecNumber evidence="3">3.2.1.23</ecNumber>
    </recommendedName>
</protein>
<evidence type="ECO:0000259" key="6">
    <source>
        <dbReference type="Pfam" id="PF01301"/>
    </source>
</evidence>